<dbReference type="STRING" id="452.Lspi_2450"/>
<dbReference type="RefSeq" id="WP_058484339.1">
    <property type="nucleotide sequence ID" value="NZ_CAAAII010000011.1"/>
</dbReference>
<evidence type="ECO:0000313" key="1">
    <source>
        <dbReference type="EMBL" id="KTD61820.1"/>
    </source>
</evidence>
<reference evidence="1 2" key="1">
    <citation type="submission" date="2015-11" db="EMBL/GenBank/DDBJ databases">
        <title>Genomic analysis of 38 Legionella species identifies large and diverse effector repertoires.</title>
        <authorList>
            <person name="Burstein D."/>
            <person name="Amaro F."/>
            <person name="Zusman T."/>
            <person name="Lifshitz Z."/>
            <person name="Cohen O."/>
            <person name="Gilbert J.A."/>
            <person name="Pupko T."/>
            <person name="Shuman H.A."/>
            <person name="Segal G."/>
        </authorList>
    </citation>
    <scope>NUCLEOTIDE SEQUENCE [LARGE SCALE GENOMIC DNA]</scope>
    <source>
        <strain evidence="1 2">Mt.St.Helens-9</strain>
    </source>
</reference>
<accession>A0A0W0YY68</accession>
<comment type="caution">
    <text evidence="1">The sequence shown here is derived from an EMBL/GenBank/DDBJ whole genome shotgun (WGS) entry which is preliminary data.</text>
</comment>
<keyword evidence="2" id="KW-1185">Reference proteome</keyword>
<dbReference type="AlphaFoldDB" id="A0A0W0YY68"/>
<proteinExistence type="predicted"/>
<dbReference type="EMBL" id="LNYX01000031">
    <property type="protein sequence ID" value="KTD61820.1"/>
    <property type="molecule type" value="Genomic_DNA"/>
</dbReference>
<gene>
    <name evidence="1" type="ORF">Lspi_2450</name>
</gene>
<evidence type="ECO:0000313" key="2">
    <source>
        <dbReference type="Proteomes" id="UP000054877"/>
    </source>
</evidence>
<sequence length="207" mass="23831">MSDREFNGWKTFEELHEDYNVFTGSLRPQYPAPEQQYSNYYQEPGCGEAIMVQSEYAIFSYGVARCKKGIWDKLKSVPDSDNKIFKEFHDDLDILVANYKDRVNKDWKGGSTKELHGIMGNFKEDSDALIKKYEPHIESHESWSPFFSNALLLLSVIGALPALISMGNKLITGRYGFFDHTFLTEEQRSIQLPSEKVAEESFVKFDV</sequence>
<organism evidence="1 2">
    <name type="scientific">Legionella spiritensis</name>
    <dbReference type="NCBI Taxonomy" id="452"/>
    <lineage>
        <taxon>Bacteria</taxon>
        <taxon>Pseudomonadati</taxon>
        <taxon>Pseudomonadota</taxon>
        <taxon>Gammaproteobacteria</taxon>
        <taxon>Legionellales</taxon>
        <taxon>Legionellaceae</taxon>
        <taxon>Legionella</taxon>
    </lineage>
</organism>
<dbReference type="PATRIC" id="fig|452.5.peg.2702"/>
<dbReference type="Proteomes" id="UP000054877">
    <property type="component" value="Unassembled WGS sequence"/>
</dbReference>
<dbReference type="OrthoDB" id="9956427at2"/>
<protein>
    <submittedName>
        <fullName evidence="1">Uncharacterized protein</fullName>
    </submittedName>
</protein>
<name>A0A0W0YY68_LEGSP</name>